<evidence type="ECO:0000256" key="2">
    <source>
        <dbReference type="ARBA" id="ARBA00022527"/>
    </source>
</evidence>
<evidence type="ECO:0000256" key="3">
    <source>
        <dbReference type="ARBA" id="ARBA00022679"/>
    </source>
</evidence>
<keyword evidence="6 12" id="KW-0547">Nucleotide-binding</keyword>
<evidence type="ECO:0000256" key="11">
    <source>
        <dbReference type="ARBA" id="ARBA00023180"/>
    </source>
</evidence>
<feature type="signal peptide" evidence="14">
    <location>
        <begin position="1"/>
        <end position="20"/>
    </location>
</feature>
<dbReference type="RefSeq" id="XP_014758757.1">
    <property type="nucleotide sequence ID" value="XM_014903271.2"/>
</dbReference>
<dbReference type="Gene3D" id="1.10.510.10">
    <property type="entry name" value="Transferase(Phosphotransferase) domain 1"/>
    <property type="match status" value="1"/>
</dbReference>
<evidence type="ECO:0000313" key="17">
    <source>
        <dbReference type="EnsemblPlants" id="PNT62347"/>
    </source>
</evidence>
<dbReference type="PANTHER" id="PTHR27009">
    <property type="entry name" value="RUST RESISTANCE KINASE LR10-RELATED"/>
    <property type="match status" value="1"/>
</dbReference>
<dbReference type="GO" id="GO:0004674">
    <property type="term" value="F:protein serine/threonine kinase activity"/>
    <property type="evidence" value="ECO:0007669"/>
    <property type="project" value="UniProtKB-KW"/>
</dbReference>
<feature type="domain" description="Protein kinase" evidence="15">
    <location>
        <begin position="365"/>
        <end position="651"/>
    </location>
</feature>
<dbReference type="PROSITE" id="PS00107">
    <property type="entry name" value="PROTEIN_KINASE_ATP"/>
    <property type="match status" value="1"/>
</dbReference>
<dbReference type="InterPro" id="IPR000719">
    <property type="entry name" value="Prot_kinase_dom"/>
</dbReference>
<keyword evidence="5 14" id="KW-0732">Signal</keyword>
<evidence type="ECO:0000256" key="6">
    <source>
        <dbReference type="ARBA" id="ARBA00022741"/>
    </source>
</evidence>
<dbReference type="Pfam" id="PF14380">
    <property type="entry name" value="WAK_assoc"/>
    <property type="match status" value="1"/>
</dbReference>
<proteinExistence type="predicted"/>
<gene>
    <name evidence="17" type="primary">LOC104584831</name>
    <name evidence="16" type="ORF">BRADI_4g02168v3</name>
</gene>
<feature type="transmembrane region" description="Helical" evidence="13">
    <location>
        <begin position="304"/>
        <end position="325"/>
    </location>
</feature>
<dbReference type="Pfam" id="PF07714">
    <property type="entry name" value="PK_Tyr_Ser-Thr"/>
    <property type="match status" value="1"/>
</dbReference>
<dbReference type="Gramene" id="PNT62347">
    <property type="protein sequence ID" value="PNT62347"/>
    <property type="gene ID" value="BRADI_4g02168v3"/>
</dbReference>
<evidence type="ECO:0000256" key="9">
    <source>
        <dbReference type="ARBA" id="ARBA00022989"/>
    </source>
</evidence>
<evidence type="ECO:0000256" key="7">
    <source>
        <dbReference type="ARBA" id="ARBA00022777"/>
    </source>
</evidence>
<dbReference type="Pfam" id="PF13947">
    <property type="entry name" value="GUB_WAK_bind"/>
    <property type="match status" value="1"/>
</dbReference>
<feature type="chain" id="PRO_5044576559" description="Protein kinase domain-containing protein" evidence="14">
    <location>
        <begin position="21"/>
        <end position="653"/>
    </location>
</feature>
<dbReference type="InterPro" id="IPR017441">
    <property type="entry name" value="Protein_kinase_ATP_BS"/>
</dbReference>
<feature type="binding site" evidence="12">
    <location>
        <position position="393"/>
    </location>
    <ligand>
        <name>ATP</name>
        <dbReference type="ChEBI" id="CHEBI:30616"/>
    </ligand>
</feature>
<dbReference type="InterPro" id="IPR025287">
    <property type="entry name" value="WAK_GUB"/>
</dbReference>
<dbReference type="InterPro" id="IPR032872">
    <property type="entry name" value="WAK_assoc_C"/>
</dbReference>
<accession>A0A2K2CJZ7</accession>
<reference evidence="16" key="2">
    <citation type="submission" date="2017-06" db="EMBL/GenBank/DDBJ databases">
        <title>WGS assembly of Brachypodium distachyon.</title>
        <authorList>
            <consortium name="The International Brachypodium Initiative"/>
            <person name="Lucas S."/>
            <person name="Harmon-Smith M."/>
            <person name="Lail K."/>
            <person name="Tice H."/>
            <person name="Grimwood J."/>
            <person name="Bruce D."/>
            <person name="Barry K."/>
            <person name="Shu S."/>
            <person name="Lindquist E."/>
            <person name="Wang M."/>
            <person name="Pitluck S."/>
            <person name="Vogel J.P."/>
            <person name="Garvin D.F."/>
            <person name="Mockler T.C."/>
            <person name="Schmutz J."/>
            <person name="Rokhsar D."/>
            <person name="Bevan M.W."/>
        </authorList>
    </citation>
    <scope>NUCLEOTIDE SEQUENCE</scope>
    <source>
        <strain evidence="16">Bd21</strain>
    </source>
</reference>
<evidence type="ECO:0000313" key="18">
    <source>
        <dbReference type="Proteomes" id="UP000008810"/>
    </source>
</evidence>
<evidence type="ECO:0000256" key="10">
    <source>
        <dbReference type="ARBA" id="ARBA00023136"/>
    </source>
</evidence>
<dbReference type="InterPro" id="IPR011009">
    <property type="entry name" value="Kinase-like_dom_sf"/>
</dbReference>
<evidence type="ECO:0000256" key="1">
    <source>
        <dbReference type="ARBA" id="ARBA00004479"/>
    </source>
</evidence>
<keyword evidence="4 13" id="KW-0812">Transmembrane</keyword>
<keyword evidence="7" id="KW-0418">Kinase</keyword>
<keyword evidence="18" id="KW-1185">Reference proteome</keyword>
<keyword evidence="11" id="KW-0325">Glycoprotein</keyword>
<dbReference type="SUPFAM" id="SSF56112">
    <property type="entry name" value="Protein kinase-like (PK-like)"/>
    <property type="match status" value="1"/>
</dbReference>
<keyword evidence="8 12" id="KW-0067">ATP-binding</keyword>
<dbReference type="PROSITE" id="PS00108">
    <property type="entry name" value="PROTEIN_KINASE_ST"/>
    <property type="match status" value="1"/>
</dbReference>
<dbReference type="InterPro" id="IPR008271">
    <property type="entry name" value="Ser/Thr_kinase_AS"/>
</dbReference>
<dbReference type="Gene3D" id="3.30.200.20">
    <property type="entry name" value="Phosphorylase Kinase, domain 1"/>
    <property type="match status" value="1"/>
</dbReference>
<dbReference type="CDD" id="cd14066">
    <property type="entry name" value="STKc_IRAK"/>
    <property type="match status" value="1"/>
</dbReference>
<evidence type="ECO:0000256" key="4">
    <source>
        <dbReference type="ARBA" id="ARBA00022692"/>
    </source>
</evidence>
<dbReference type="FunFam" id="1.10.510.10:FF:000590">
    <property type="entry name" value="PR5-like receptor kinase"/>
    <property type="match status" value="1"/>
</dbReference>
<dbReference type="STRING" id="15368.A0A2K2CJZ7"/>
<evidence type="ECO:0000256" key="14">
    <source>
        <dbReference type="SAM" id="SignalP"/>
    </source>
</evidence>
<dbReference type="InterPro" id="IPR045874">
    <property type="entry name" value="LRK10/LRL21-25-like"/>
</dbReference>
<dbReference type="PROSITE" id="PS50011">
    <property type="entry name" value="PROTEIN_KINASE_DOM"/>
    <property type="match status" value="1"/>
</dbReference>
<keyword evidence="10 13" id="KW-0472">Membrane</keyword>
<name>A0A2K2CJZ7_BRADI</name>
<dbReference type="GeneID" id="104584831"/>
<keyword evidence="3" id="KW-0808">Transferase</keyword>
<dbReference type="AlphaFoldDB" id="A0A2K2CJZ7"/>
<dbReference type="Proteomes" id="UP000008810">
    <property type="component" value="Chromosome 4"/>
</dbReference>
<keyword evidence="9 13" id="KW-1133">Transmembrane helix</keyword>
<dbReference type="FunFam" id="3.30.200.20:FF:000178">
    <property type="entry name" value="serine/threonine-protein kinase PBS1-like"/>
    <property type="match status" value="1"/>
</dbReference>
<dbReference type="EMBL" id="CM000883">
    <property type="protein sequence ID" value="PNT62347.1"/>
    <property type="molecule type" value="Genomic_DNA"/>
</dbReference>
<protein>
    <recommendedName>
        <fullName evidence="15">Protein kinase domain-containing protein</fullName>
    </recommendedName>
</protein>
<evidence type="ECO:0000256" key="8">
    <source>
        <dbReference type="ARBA" id="ARBA00022840"/>
    </source>
</evidence>
<dbReference type="EnsemblPlants" id="PNT62347">
    <property type="protein sequence ID" value="PNT62347"/>
    <property type="gene ID" value="BRADI_4g02168v3"/>
</dbReference>
<reference evidence="16 17" key="1">
    <citation type="journal article" date="2010" name="Nature">
        <title>Genome sequencing and analysis of the model grass Brachypodium distachyon.</title>
        <authorList>
            <consortium name="International Brachypodium Initiative"/>
        </authorList>
    </citation>
    <scope>NUCLEOTIDE SEQUENCE [LARGE SCALE GENOMIC DNA]</scope>
    <source>
        <strain evidence="16">Bd21</strain>
        <strain evidence="17">cv. Bd21</strain>
    </source>
</reference>
<dbReference type="KEGG" id="bdi:104584831"/>
<dbReference type="InterPro" id="IPR001245">
    <property type="entry name" value="Ser-Thr/Tyr_kinase_cat_dom"/>
</dbReference>
<evidence type="ECO:0000256" key="12">
    <source>
        <dbReference type="PROSITE-ProRule" id="PRU10141"/>
    </source>
</evidence>
<evidence type="ECO:0000256" key="13">
    <source>
        <dbReference type="SAM" id="Phobius"/>
    </source>
</evidence>
<comment type="subcellular location">
    <subcellularLocation>
        <location evidence="1">Membrane</location>
        <topology evidence="1">Single-pass type I membrane protein</topology>
    </subcellularLocation>
</comment>
<evidence type="ECO:0000313" key="16">
    <source>
        <dbReference type="EMBL" id="PNT62347.1"/>
    </source>
</evidence>
<reference evidence="17" key="3">
    <citation type="submission" date="2018-08" db="UniProtKB">
        <authorList>
            <consortium name="EnsemblPlants"/>
        </authorList>
    </citation>
    <scope>IDENTIFICATION</scope>
    <source>
        <strain evidence="17">cv. Bd21</strain>
    </source>
</reference>
<dbReference type="GO" id="GO:0016020">
    <property type="term" value="C:membrane"/>
    <property type="evidence" value="ECO:0007669"/>
    <property type="project" value="UniProtKB-SubCell"/>
</dbReference>
<keyword evidence="2" id="KW-0723">Serine/threonine-protein kinase</keyword>
<organism evidence="16">
    <name type="scientific">Brachypodium distachyon</name>
    <name type="common">Purple false brome</name>
    <name type="synonym">Trachynia distachya</name>
    <dbReference type="NCBI Taxonomy" id="15368"/>
    <lineage>
        <taxon>Eukaryota</taxon>
        <taxon>Viridiplantae</taxon>
        <taxon>Streptophyta</taxon>
        <taxon>Embryophyta</taxon>
        <taxon>Tracheophyta</taxon>
        <taxon>Spermatophyta</taxon>
        <taxon>Magnoliopsida</taxon>
        <taxon>Liliopsida</taxon>
        <taxon>Poales</taxon>
        <taxon>Poaceae</taxon>
        <taxon>BOP clade</taxon>
        <taxon>Pooideae</taxon>
        <taxon>Stipodae</taxon>
        <taxon>Brachypodieae</taxon>
        <taxon>Brachypodium</taxon>
    </lineage>
</organism>
<evidence type="ECO:0000259" key="15">
    <source>
        <dbReference type="PROSITE" id="PS50011"/>
    </source>
</evidence>
<sequence length="653" mass="72276">MPQLYHRLLLLVAAWLAVSGGKPTAAAGAVYSSSPSMCHKSFKCGDNVDIRYPFYLSNQSKVLDAMAYSHSQHYCGYPDMAIICDQRGTATATLQLGGGSNYTVLAINYGNMTISLADADFCPRVRRNVTFPPVNSFETTYTLQLAIDYLSFFYDCAFTSTFTPAVPAAVPWPVGIIPINCSSFEEGPSPAFLVPQLDTPEGDWLIQACKEVYVLPVLGDELFRPEYYSRLGSGGYGQVLKQGFQLNWIGPKGDMACHQCELSNGQCTYDRATGGFLGCLCSDGRMRNPNCGAGLMKKTRKICIIASTSSILVLCLLLFSCLLGCKRYRSRKKSKETPRIESFLQKHAAIHSKRYTYSQVKRMTRNFAEKLGQGGFGVVYRGDLSGGRQIAVKMLKDSKADVEEFINEVASISRTSHVNVVTLLGFCLEGSKRALIYDYMPNGSLERYAFKCHSKAENTISWEKLFDIAVGIARGLEYLHRGCNIRIVHFDIKPHNILLDQDFCPKISDFGLAKLCPNKESAISIGDARGTIGYIAPEVYSKQFGAVSSKSDVYSYGMMVLEMVGARDKNINADSECSTQYFPQWIYKNLDEYCISASEIDGNITEIVRKMIVVALWCIQLSASNRPTMTRVVEMLEGSTNGLELPPQVLLSL</sequence>
<dbReference type="GO" id="GO:0005524">
    <property type="term" value="F:ATP binding"/>
    <property type="evidence" value="ECO:0007669"/>
    <property type="project" value="UniProtKB-UniRule"/>
</dbReference>
<dbReference type="GO" id="GO:0030247">
    <property type="term" value="F:polysaccharide binding"/>
    <property type="evidence" value="ECO:0007669"/>
    <property type="project" value="InterPro"/>
</dbReference>
<evidence type="ECO:0000256" key="5">
    <source>
        <dbReference type="ARBA" id="ARBA00022729"/>
    </source>
</evidence>
<dbReference type="SMART" id="SM00220">
    <property type="entry name" value="S_TKc"/>
    <property type="match status" value="1"/>
</dbReference>
<dbReference type="OrthoDB" id="4062651at2759"/>